<organism evidence="2 3">
    <name type="scientific">Melipona bicolor</name>
    <dbReference type="NCBI Taxonomy" id="60889"/>
    <lineage>
        <taxon>Eukaryota</taxon>
        <taxon>Metazoa</taxon>
        <taxon>Ecdysozoa</taxon>
        <taxon>Arthropoda</taxon>
        <taxon>Hexapoda</taxon>
        <taxon>Insecta</taxon>
        <taxon>Pterygota</taxon>
        <taxon>Neoptera</taxon>
        <taxon>Endopterygota</taxon>
        <taxon>Hymenoptera</taxon>
        <taxon>Apocrita</taxon>
        <taxon>Aculeata</taxon>
        <taxon>Apoidea</taxon>
        <taxon>Anthophila</taxon>
        <taxon>Apidae</taxon>
        <taxon>Melipona</taxon>
    </lineage>
</organism>
<sequence length="342" mass="40295">MEKQDVHFRHILLYYFRKGKNASQAQKKLCAVYGDEALKERQCRNWFEKFRSGDFSLKNAQRSGRPVEVDETHIKAIIDSDRHSTTRDIAEKLNVSHTCIEKKLKTLGYVKKLDLWIPHQLKEIHLTQRISICDSLLKRNENDPFLKNLVTGDEKWIVYKNVTRKRSCVKQDQPAQTTSKAEIHQKKIMLSVWWDYKGILYFELMPQNQTINSNVYVEQLDKLNDAIEEKRPVLSNRKGVVFHHDDARPHTSLVTRQKLLELGWDVLSHPPYSPDLAPSDYHLFRSIQNSLNGKIFNNADDVRSHLIQFFNSKDQTFYERGIFTLPERWKKVIDKNGQYLIE</sequence>
<dbReference type="GO" id="GO:0003690">
    <property type="term" value="F:double-stranded DNA binding"/>
    <property type="evidence" value="ECO:0007669"/>
    <property type="project" value="TreeGrafter"/>
</dbReference>
<gene>
    <name evidence="2" type="ORF">K0M31_009293</name>
</gene>
<dbReference type="GO" id="GO:0015074">
    <property type="term" value="P:DNA integration"/>
    <property type="evidence" value="ECO:0007669"/>
    <property type="project" value="TreeGrafter"/>
</dbReference>
<reference evidence="2" key="1">
    <citation type="submission" date="2021-10" db="EMBL/GenBank/DDBJ databases">
        <title>Melipona bicolor Genome sequencing and assembly.</title>
        <authorList>
            <person name="Araujo N.S."/>
            <person name="Arias M.C."/>
        </authorList>
    </citation>
    <scope>NUCLEOTIDE SEQUENCE</scope>
    <source>
        <strain evidence="2">USP_2M_L1-L4_2017</strain>
        <tissue evidence="2">Whole body</tissue>
    </source>
</reference>
<dbReference type="EMBL" id="JAHYIQ010000022">
    <property type="protein sequence ID" value="KAK1122849.1"/>
    <property type="molecule type" value="Genomic_DNA"/>
</dbReference>
<dbReference type="InterPro" id="IPR041426">
    <property type="entry name" value="Mos1_HTH"/>
</dbReference>
<dbReference type="GO" id="GO:0000729">
    <property type="term" value="P:DNA double-strand break processing"/>
    <property type="evidence" value="ECO:0007669"/>
    <property type="project" value="TreeGrafter"/>
</dbReference>
<name>A0AA40FQ33_9HYME</name>
<dbReference type="InterPro" id="IPR036397">
    <property type="entry name" value="RNaseH_sf"/>
</dbReference>
<dbReference type="PANTHER" id="PTHR46060">
    <property type="entry name" value="MARINER MOS1 TRANSPOSASE-LIKE PROTEIN"/>
    <property type="match status" value="1"/>
</dbReference>
<dbReference type="AlphaFoldDB" id="A0AA40FQ33"/>
<dbReference type="PANTHER" id="PTHR46060:SF2">
    <property type="entry name" value="HISTONE-LYSINE N-METHYLTRANSFERASE SETMAR"/>
    <property type="match status" value="1"/>
</dbReference>
<comment type="caution">
    <text evidence="2">The sequence shown here is derived from an EMBL/GenBank/DDBJ whole genome shotgun (WGS) entry which is preliminary data.</text>
</comment>
<dbReference type="Proteomes" id="UP001177670">
    <property type="component" value="Unassembled WGS sequence"/>
</dbReference>
<dbReference type="GO" id="GO:0031297">
    <property type="term" value="P:replication fork processing"/>
    <property type="evidence" value="ECO:0007669"/>
    <property type="project" value="TreeGrafter"/>
</dbReference>
<dbReference type="GO" id="GO:0046975">
    <property type="term" value="F:histone H3K36 methyltransferase activity"/>
    <property type="evidence" value="ECO:0007669"/>
    <property type="project" value="TreeGrafter"/>
</dbReference>
<protein>
    <recommendedName>
        <fullName evidence="1">Mos1 transposase HTH domain-containing protein</fullName>
    </recommendedName>
</protein>
<evidence type="ECO:0000313" key="2">
    <source>
        <dbReference type="EMBL" id="KAK1122849.1"/>
    </source>
</evidence>
<dbReference type="Pfam" id="PF17906">
    <property type="entry name" value="HTH_48"/>
    <property type="match status" value="1"/>
</dbReference>
<dbReference type="GO" id="GO:0044547">
    <property type="term" value="F:DNA topoisomerase binding"/>
    <property type="evidence" value="ECO:0007669"/>
    <property type="project" value="TreeGrafter"/>
</dbReference>
<evidence type="ECO:0000259" key="1">
    <source>
        <dbReference type="Pfam" id="PF17906"/>
    </source>
</evidence>
<dbReference type="GO" id="GO:0044774">
    <property type="term" value="P:mitotic DNA integrity checkpoint signaling"/>
    <property type="evidence" value="ECO:0007669"/>
    <property type="project" value="TreeGrafter"/>
</dbReference>
<dbReference type="GO" id="GO:0000014">
    <property type="term" value="F:single-stranded DNA endodeoxyribonuclease activity"/>
    <property type="evidence" value="ECO:0007669"/>
    <property type="project" value="TreeGrafter"/>
</dbReference>
<feature type="domain" description="Mos1 transposase HTH" evidence="1">
    <location>
        <begin position="6"/>
        <end position="54"/>
    </location>
</feature>
<accession>A0AA40FQ33</accession>
<dbReference type="GO" id="GO:0003697">
    <property type="term" value="F:single-stranded DNA binding"/>
    <property type="evidence" value="ECO:0007669"/>
    <property type="project" value="TreeGrafter"/>
</dbReference>
<proteinExistence type="predicted"/>
<dbReference type="InterPro" id="IPR052709">
    <property type="entry name" value="Transposase-MT_Hybrid"/>
</dbReference>
<dbReference type="InterPro" id="IPR001888">
    <property type="entry name" value="Transposase_1"/>
</dbReference>
<dbReference type="GO" id="GO:0042800">
    <property type="term" value="F:histone H3K4 methyltransferase activity"/>
    <property type="evidence" value="ECO:0007669"/>
    <property type="project" value="TreeGrafter"/>
</dbReference>
<dbReference type="GO" id="GO:0000793">
    <property type="term" value="C:condensed chromosome"/>
    <property type="evidence" value="ECO:0007669"/>
    <property type="project" value="TreeGrafter"/>
</dbReference>
<dbReference type="GO" id="GO:0006303">
    <property type="term" value="P:double-strand break repair via nonhomologous end joining"/>
    <property type="evidence" value="ECO:0007669"/>
    <property type="project" value="TreeGrafter"/>
</dbReference>
<dbReference type="Gene3D" id="1.10.10.1450">
    <property type="match status" value="1"/>
</dbReference>
<dbReference type="Gene3D" id="3.30.420.10">
    <property type="entry name" value="Ribonuclease H-like superfamily/Ribonuclease H"/>
    <property type="match status" value="1"/>
</dbReference>
<dbReference type="GO" id="GO:0035861">
    <property type="term" value="C:site of double-strand break"/>
    <property type="evidence" value="ECO:0007669"/>
    <property type="project" value="TreeGrafter"/>
</dbReference>
<dbReference type="GO" id="GO:0005634">
    <property type="term" value="C:nucleus"/>
    <property type="evidence" value="ECO:0007669"/>
    <property type="project" value="TreeGrafter"/>
</dbReference>
<keyword evidence="3" id="KW-1185">Reference proteome</keyword>
<evidence type="ECO:0000313" key="3">
    <source>
        <dbReference type="Proteomes" id="UP001177670"/>
    </source>
</evidence>
<dbReference type="Pfam" id="PF01359">
    <property type="entry name" value="Transposase_1"/>
    <property type="match status" value="1"/>
</dbReference>